<accession>A0A1A9USC4</accession>
<keyword evidence="3" id="KW-1185">Reference proteome</keyword>
<keyword evidence="1" id="KW-1133">Transmembrane helix</keyword>
<dbReference type="VEuPathDB" id="VectorBase:GAUT013693"/>
<dbReference type="EnsemblMetazoa" id="GAUT013693-RA">
    <property type="protein sequence ID" value="GAUT013693-PA"/>
    <property type="gene ID" value="GAUT013693"/>
</dbReference>
<dbReference type="Proteomes" id="UP000078200">
    <property type="component" value="Unassembled WGS sequence"/>
</dbReference>
<protein>
    <submittedName>
        <fullName evidence="2">Uncharacterized protein</fullName>
    </submittedName>
</protein>
<name>A0A1A9USC4_GLOAU</name>
<evidence type="ECO:0000313" key="2">
    <source>
        <dbReference type="EnsemblMetazoa" id="GAUT013693-PA"/>
    </source>
</evidence>
<feature type="transmembrane region" description="Helical" evidence="1">
    <location>
        <begin position="6"/>
        <end position="24"/>
    </location>
</feature>
<evidence type="ECO:0000256" key="1">
    <source>
        <dbReference type="SAM" id="Phobius"/>
    </source>
</evidence>
<keyword evidence="1" id="KW-0472">Membrane</keyword>
<reference evidence="2" key="1">
    <citation type="submission" date="2020-05" db="UniProtKB">
        <authorList>
            <consortium name="EnsemblMetazoa"/>
        </authorList>
    </citation>
    <scope>IDENTIFICATION</scope>
    <source>
        <strain evidence="2">TTRI</strain>
    </source>
</reference>
<evidence type="ECO:0000313" key="3">
    <source>
        <dbReference type="Proteomes" id="UP000078200"/>
    </source>
</evidence>
<dbReference type="AlphaFoldDB" id="A0A1A9USC4"/>
<keyword evidence="1" id="KW-0812">Transmembrane</keyword>
<organism evidence="2 3">
    <name type="scientific">Glossina austeni</name>
    <name type="common">Savannah tsetse fly</name>
    <dbReference type="NCBI Taxonomy" id="7395"/>
    <lineage>
        <taxon>Eukaryota</taxon>
        <taxon>Metazoa</taxon>
        <taxon>Ecdysozoa</taxon>
        <taxon>Arthropoda</taxon>
        <taxon>Hexapoda</taxon>
        <taxon>Insecta</taxon>
        <taxon>Pterygota</taxon>
        <taxon>Neoptera</taxon>
        <taxon>Endopterygota</taxon>
        <taxon>Diptera</taxon>
        <taxon>Brachycera</taxon>
        <taxon>Muscomorpha</taxon>
        <taxon>Hippoboscoidea</taxon>
        <taxon>Glossinidae</taxon>
        <taxon>Glossina</taxon>
    </lineage>
</organism>
<proteinExistence type="predicted"/>
<sequence length="112" mass="13711">MEENAPYLVTFHYFLTFLHLFGICEYRQISEYWYSADYCYFHKNTFCHALTLRKLLTSDGHCVYVGAVLDRHVKPNNNNNNRWPCKDCIIDKWQPIFLLWMWLWINHTHFQT</sequence>